<sequence length="125" mass="14376">GTGTNLALEVVAMPSLRRYIFYLAVKRPEEFPTHTASANSAHKFERHLCIIRFEYLRCIAGSMWHIVVSALEISHQKRSSGYDFTNQRNNASSTLDLWQAVLRLHNGTRVANDHVLKERLRRILS</sequence>
<evidence type="ECO:0000313" key="1">
    <source>
        <dbReference type="Proteomes" id="UP000095280"/>
    </source>
</evidence>
<reference evidence="2" key="1">
    <citation type="submission" date="2016-11" db="UniProtKB">
        <authorList>
            <consortium name="WormBaseParasite"/>
        </authorList>
    </citation>
    <scope>IDENTIFICATION</scope>
</reference>
<accession>A0A1I8I831</accession>
<keyword evidence="1" id="KW-1185">Reference proteome</keyword>
<name>A0A1I8I831_9PLAT</name>
<dbReference type="WBParaSite" id="maker-uti_cns_0010697-snap-gene-0.2-mRNA-1">
    <property type="protein sequence ID" value="maker-uti_cns_0010697-snap-gene-0.2-mRNA-1"/>
    <property type="gene ID" value="maker-uti_cns_0010697-snap-gene-0.2"/>
</dbReference>
<protein>
    <submittedName>
        <fullName evidence="2">SNF2_N domain-containing protein</fullName>
    </submittedName>
</protein>
<dbReference type="Proteomes" id="UP000095280">
    <property type="component" value="Unplaced"/>
</dbReference>
<evidence type="ECO:0000313" key="2">
    <source>
        <dbReference type="WBParaSite" id="maker-uti_cns_0010697-snap-gene-0.2-mRNA-1"/>
    </source>
</evidence>
<proteinExistence type="predicted"/>
<organism evidence="1 2">
    <name type="scientific">Macrostomum lignano</name>
    <dbReference type="NCBI Taxonomy" id="282301"/>
    <lineage>
        <taxon>Eukaryota</taxon>
        <taxon>Metazoa</taxon>
        <taxon>Spiralia</taxon>
        <taxon>Lophotrochozoa</taxon>
        <taxon>Platyhelminthes</taxon>
        <taxon>Rhabditophora</taxon>
        <taxon>Macrostomorpha</taxon>
        <taxon>Macrostomida</taxon>
        <taxon>Macrostomidae</taxon>
        <taxon>Macrostomum</taxon>
    </lineage>
</organism>
<dbReference type="AlphaFoldDB" id="A0A1I8I831"/>